<feature type="transmembrane region" description="Helical" evidence="7">
    <location>
        <begin position="48"/>
        <end position="75"/>
    </location>
</feature>
<reference evidence="8 9" key="1">
    <citation type="submission" date="2016-11" db="EMBL/GenBank/DDBJ databases">
        <title>Paenibacillus species isolates.</title>
        <authorList>
            <person name="Beno S.M."/>
        </authorList>
    </citation>
    <scope>NUCLEOTIDE SEQUENCE [LARGE SCALE GENOMIC DNA]</scope>
    <source>
        <strain evidence="8 9">FSL H7-0433</strain>
    </source>
</reference>
<feature type="non-terminal residue" evidence="8">
    <location>
        <position position="1"/>
    </location>
</feature>
<feature type="transmembrane region" description="Helical" evidence="7">
    <location>
        <begin position="81"/>
        <end position="99"/>
    </location>
</feature>
<dbReference type="PANTHER" id="PTHR43337">
    <property type="entry name" value="XANTHINE/URACIL PERMEASE C887.17-RELATED"/>
    <property type="match status" value="1"/>
</dbReference>
<evidence type="ECO:0000256" key="5">
    <source>
        <dbReference type="ARBA" id="ARBA00022989"/>
    </source>
</evidence>
<dbReference type="Pfam" id="PF00860">
    <property type="entry name" value="Xan_ur_permease"/>
    <property type="match status" value="1"/>
</dbReference>
<keyword evidence="4 7" id="KW-0812">Transmembrane</keyword>
<protein>
    <submittedName>
        <fullName evidence="8">Permease</fullName>
    </submittedName>
</protein>
<keyword evidence="3" id="KW-0813">Transport</keyword>
<dbReference type="EMBL" id="MPVP01001042">
    <property type="protein sequence ID" value="OMC74049.1"/>
    <property type="molecule type" value="Genomic_DNA"/>
</dbReference>
<evidence type="ECO:0000313" key="8">
    <source>
        <dbReference type="EMBL" id="OMC74049.1"/>
    </source>
</evidence>
<dbReference type="RefSeq" id="WP_306067218.1">
    <property type="nucleotide sequence ID" value="NZ_MPVP01001042.1"/>
</dbReference>
<keyword evidence="9" id="KW-1185">Reference proteome</keyword>
<accession>A0ABX3GAX4</accession>
<sequence length="168" mass="17938">IVAFTSLYRILSEAIPQNLQHAITVGIGLFLTFIGLQKSGIVIAHQTTFVAIGHFSDPAVITSCVTLLLALVLFIRGTNGGLLISMLVGTGLAYLLGAAHAPEKQASGHVFSGYGGLFFGMDWSGIVSLVFWIAVFLLLLIVVFENIGLVASQTMMAGRPERFKSSLR</sequence>
<evidence type="ECO:0000256" key="6">
    <source>
        <dbReference type="ARBA" id="ARBA00023136"/>
    </source>
</evidence>
<evidence type="ECO:0000256" key="7">
    <source>
        <dbReference type="SAM" id="Phobius"/>
    </source>
</evidence>
<evidence type="ECO:0000256" key="4">
    <source>
        <dbReference type="ARBA" id="ARBA00022692"/>
    </source>
</evidence>
<keyword evidence="5 7" id="KW-1133">Transmembrane helix</keyword>
<organism evidence="8 9">
    <name type="scientific">Paenibacillus odorifer</name>
    <dbReference type="NCBI Taxonomy" id="189426"/>
    <lineage>
        <taxon>Bacteria</taxon>
        <taxon>Bacillati</taxon>
        <taxon>Bacillota</taxon>
        <taxon>Bacilli</taxon>
        <taxon>Bacillales</taxon>
        <taxon>Paenibacillaceae</taxon>
        <taxon>Paenibacillus</taxon>
    </lineage>
</organism>
<feature type="transmembrane region" description="Helical" evidence="7">
    <location>
        <begin position="19"/>
        <end position="36"/>
    </location>
</feature>
<comment type="caution">
    <text evidence="8">The sequence shown here is derived from an EMBL/GenBank/DDBJ whole genome shotgun (WGS) entry which is preliminary data.</text>
</comment>
<proteinExistence type="inferred from homology"/>
<evidence type="ECO:0000256" key="3">
    <source>
        <dbReference type="ARBA" id="ARBA00022448"/>
    </source>
</evidence>
<dbReference type="InterPro" id="IPR045018">
    <property type="entry name" value="Azg-like"/>
</dbReference>
<evidence type="ECO:0000256" key="2">
    <source>
        <dbReference type="ARBA" id="ARBA00005697"/>
    </source>
</evidence>
<evidence type="ECO:0000256" key="1">
    <source>
        <dbReference type="ARBA" id="ARBA00004141"/>
    </source>
</evidence>
<comment type="similarity">
    <text evidence="2">Belongs to the nucleobase:cation symporter-2 (NCS2) (TC 2.A.40) family. Azg-like subfamily.</text>
</comment>
<dbReference type="InterPro" id="IPR006043">
    <property type="entry name" value="NCS2"/>
</dbReference>
<gene>
    <name evidence="8" type="ORF">BSO21_36075</name>
</gene>
<evidence type="ECO:0000313" key="9">
    <source>
        <dbReference type="Proteomes" id="UP000187158"/>
    </source>
</evidence>
<name>A0ABX3GAX4_9BACL</name>
<dbReference type="PANTHER" id="PTHR43337:SF2">
    <property type="entry name" value="XANTHINE_URACIL PERMEASE"/>
    <property type="match status" value="1"/>
</dbReference>
<comment type="subcellular location">
    <subcellularLocation>
        <location evidence="1">Membrane</location>
        <topology evidence="1">Multi-pass membrane protein</topology>
    </subcellularLocation>
</comment>
<feature type="non-terminal residue" evidence="8">
    <location>
        <position position="168"/>
    </location>
</feature>
<dbReference type="Proteomes" id="UP000187158">
    <property type="component" value="Unassembled WGS sequence"/>
</dbReference>
<feature type="transmembrane region" description="Helical" evidence="7">
    <location>
        <begin position="129"/>
        <end position="152"/>
    </location>
</feature>
<keyword evidence="6 7" id="KW-0472">Membrane</keyword>